<dbReference type="GO" id="GO:0016020">
    <property type="term" value="C:membrane"/>
    <property type="evidence" value="ECO:0007669"/>
    <property type="project" value="UniProtKB-SubCell"/>
</dbReference>
<dbReference type="OrthoDB" id="10009287at2759"/>
<proteinExistence type="inferred from homology"/>
<evidence type="ECO:0000313" key="4">
    <source>
        <dbReference type="RefSeq" id="XP_027356110.1"/>
    </source>
</evidence>
<reference evidence="3" key="1">
    <citation type="journal article" date="2019" name="Toxins">
        <title>Detection of Abrin-Like and Prepropulchellin-Like Toxin Genes and Transcripts Using Whole Genome Sequencing and Full-Length Transcript Sequencing of Abrus precatorius.</title>
        <authorList>
            <person name="Hovde B.T."/>
            <person name="Daligault H.E."/>
            <person name="Hanschen E.R."/>
            <person name="Kunde Y.A."/>
            <person name="Johnson M.B."/>
            <person name="Starkenburg S.R."/>
            <person name="Johnson S.L."/>
        </authorList>
    </citation>
    <scope>NUCLEOTIDE SEQUENCE [LARGE SCALE GENOMIC DNA]</scope>
</reference>
<name>A0A8B8LIN7_ABRPR</name>
<dbReference type="Pfam" id="PF03134">
    <property type="entry name" value="TB2_DP1_HVA22"/>
    <property type="match status" value="1"/>
</dbReference>
<protein>
    <recommendedName>
        <fullName evidence="1">HVA22-like protein</fullName>
    </recommendedName>
</protein>
<evidence type="ECO:0000256" key="1">
    <source>
        <dbReference type="RuleBase" id="RU362006"/>
    </source>
</evidence>
<dbReference type="GeneID" id="113865622"/>
<dbReference type="PANTHER" id="PTHR12300:SF176">
    <property type="entry name" value="HVA22-LIKE PROTEIN"/>
    <property type="match status" value="1"/>
</dbReference>
<organism evidence="3 4">
    <name type="scientific">Abrus precatorius</name>
    <name type="common">Indian licorice</name>
    <name type="synonym">Glycine abrus</name>
    <dbReference type="NCBI Taxonomy" id="3816"/>
    <lineage>
        <taxon>Eukaryota</taxon>
        <taxon>Viridiplantae</taxon>
        <taxon>Streptophyta</taxon>
        <taxon>Embryophyta</taxon>
        <taxon>Tracheophyta</taxon>
        <taxon>Spermatophyta</taxon>
        <taxon>Magnoliopsida</taxon>
        <taxon>eudicotyledons</taxon>
        <taxon>Gunneridae</taxon>
        <taxon>Pentapetalae</taxon>
        <taxon>rosids</taxon>
        <taxon>fabids</taxon>
        <taxon>Fabales</taxon>
        <taxon>Fabaceae</taxon>
        <taxon>Papilionoideae</taxon>
        <taxon>50 kb inversion clade</taxon>
        <taxon>NPAAA clade</taxon>
        <taxon>indigoferoid/millettioid clade</taxon>
        <taxon>Abreae</taxon>
        <taxon>Abrus</taxon>
    </lineage>
</organism>
<comment type="subcellular location">
    <subcellularLocation>
        <location evidence="1">Membrane</location>
        <topology evidence="1">Multi-pass membrane protein</topology>
    </subcellularLocation>
</comment>
<comment type="similarity">
    <text evidence="1">Belongs to the DP1 family.</text>
</comment>
<accession>A0A8B8LIN7</accession>
<gene>
    <name evidence="4" type="primary">LOC113865622</name>
</gene>
<dbReference type="KEGG" id="aprc:113865622"/>
<dbReference type="RefSeq" id="XP_027356110.1">
    <property type="nucleotide sequence ID" value="XM_027500309.1"/>
</dbReference>
<dbReference type="InterPro" id="IPR004345">
    <property type="entry name" value="TB2_DP1_HVA22"/>
</dbReference>
<reference evidence="4" key="2">
    <citation type="submission" date="2025-08" db="UniProtKB">
        <authorList>
            <consortium name="RefSeq"/>
        </authorList>
    </citation>
    <scope>IDENTIFICATION</scope>
    <source>
        <tissue evidence="4">Young leaves</tissue>
    </source>
</reference>
<dbReference type="Proteomes" id="UP000694853">
    <property type="component" value="Unplaced"/>
</dbReference>
<keyword evidence="3" id="KW-1185">Reference proteome</keyword>
<evidence type="ECO:0000256" key="2">
    <source>
        <dbReference type="SAM" id="MobiDB-lite"/>
    </source>
</evidence>
<feature type="region of interest" description="Disordered" evidence="2">
    <location>
        <begin position="168"/>
        <end position="187"/>
    </location>
</feature>
<evidence type="ECO:0000313" key="3">
    <source>
        <dbReference type="Proteomes" id="UP000694853"/>
    </source>
</evidence>
<dbReference type="AlphaFoldDB" id="A0A8B8LIN7"/>
<sequence>MASPSEVGLRLLLCPLNSNVVVRTACCSVGLVIPVYSTFKAIENKDPYEQHRWLLYWAAYGSFSVAEMFTEKLLSWIPLYYHLKFAFLVWLQLPTINGAKQLYSSHLRPFLLKHQVRLDLIVEFVYGEMSKFISAHQAELQFARTLVVKVLMTANQMIRNLIHPVGRESNQIEPPKRQVQDAESEED</sequence>
<dbReference type="PANTHER" id="PTHR12300">
    <property type="entry name" value="HVA22-LIKE PROTEINS"/>
    <property type="match status" value="1"/>
</dbReference>